<dbReference type="RefSeq" id="WP_263534562.1">
    <property type="nucleotide sequence ID" value="NZ_JAQQXT010000005.1"/>
</dbReference>
<organism evidence="1 2">
    <name type="scientific">Roseateles albus</name>
    <dbReference type="NCBI Taxonomy" id="2987525"/>
    <lineage>
        <taxon>Bacteria</taxon>
        <taxon>Pseudomonadati</taxon>
        <taxon>Pseudomonadota</taxon>
        <taxon>Betaproteobacteria</taxon>
        <taxon>Burkholderiales</taxon>
        <taxon>Sphaerotilaceae</taxon>
        <taxon>Roseateles</taxon>
    </lineage>
</organism>
<dbReference type="SUPFAM" id="SSF158682">
    <property type="entry name" value="TerB-like"/>
    <property type="match status" value="1"/>
</dbReference>
<dbReference type="EMBL" id="JAQQXT010000005">
    <property type="protein sequence ID" value="MDC8771978.1"/>
    <property type="molecule type" value="Genomic_DNA"/>
</dbReference>
<reference evidence="1 2" key="1">
    <citation type="submission" date="2022-10" db="EMBL/GenBank/DDBJ databases">
        <title>Paucibacter sp. hw1 Genome sequencing.</title>
        <authorList>
            <person name="Park S."/>
        </authorList>
    </citation>
    <scope>NUCLEOTIDE SEQUENCE [LARGE SCALE GENOMIC DNA]</scope>
    <source>
        <strain evidence="2">hw1</strain>
    </source>
</reference>
<comment type="caution">
    <text evidence="1">The sequence shown here is derived from an EMBL/GenBank/DDBJ whole genome shotgun (WGS) entry which is preliminary data.</text>
</comment>
<dbReference type="Proteomes" id="UP001221189">
    <property type="component" value="Unassembled WGS sequence"/>
</dbReference>
<dbReference type="Gene3D" id="1.10.3680.10">
    <property type="entry name" value="TerB-like"/>
    <property type="match status" value="1"/>
</dbReference>
<protein>
    <submittedName>
        <fullName evidence="1">TerB family tellurite resistance protein</fullName>
    </submittedName>
</protein>
<evidence type="ECO:0000313" key="1">
    <source>
        <dbReference type="EMBL" id="MDC8771978.1"/>
    </source>
</evidence>
<sequence length="135" mass="14081">MRSYPRNSAEAAARIVALVLIADGNVSLSEFNALQQLDAAGQLGLAPGGLGPIVQSLCEDLLVNAYGSASMMSSVDEQSMAALMAEVDEPLLQRKVLTLALAAARADAHLAEGETLVLEAACRHWQIHLGDAQAA</sequence>
<proteinExistence type="predicted"/>
<keyword evidence="2" id="KW-1185">Reference proteome</keyword>
<evidence type="ECO:0000313" key="2">
    <source>
        <dbReference type="Proteomes" id="UP001221189"/>
    </source>
</evidence>
<name>A0ABT5KDH6_9BURK</name>
<gene>
    <name evidence="1" type="ORF">PRZ03_10390</name>
</gene>
<dbReference type="InterPro" id="IPR029024">
    <property type="entry name" value="TerB-like"/>
</dbReference>
<accession>A0ABT5KDH6</accession>